<gene>
    <name evidence="1" type="ORF">ACFP0N_18075</name>
</gene>
<evidence type="ECO:0000313" key="2">
    <source>
        <dbReference type="Proteomes" id="UP001596067"/>
    </source>
</evidence>
<reference evidence="2" key="1">
    <citation type="journal article" date="2019" name="Int. J. Syst. Evol. Microbiol.">
        <title>The Global Catalogue of Microorganisms (GCM) 10K type strain sequencing project: providing services to taxonomists for standard genome sequencing and annotation.</title>
        <authorList>
            <consortium name="The Broad Institute Genomics Platform"/>
            <consortium name="The Broad Institute Genome Sequencing Center for Infectious Disease"/>
            <person name="Wu L."/>
            <person name="Ma J."/>
        </authorList>
    </citation>
    <scope>NUCLEOTIDE SEQUENCE [LARGE SCALE GENOMIC DNA]</scope>
    <source>
        <strain evidence="2">CGMCC 4.1469</strain>
    </source>
</reference>
<dbReference type="Gene3D" id="2.40.50.90">
    <property type="match status" value="1"/>
</dbReference>
<comment type="caution">
    <text evidence="1">The sequence shown here is derived from an EMBL/GenBank/DDBJ whole genome shotgun (WGS) entry which is preliminary data.</text>
</comment>
<accession>A0ABW1EXV4</accession>
<keyword evidence="2" id="KW-1185">Reference proteome</keyword>
<proteinExistence type="predicted"/>
<dbReference type="InterPro" id="IPR035437">
    <property type="entry name" value="SNase_OB-fold_sf"/>
</dbReference>
<dbReference type="RefSeq" id="WP_313767418.1">
    <property type="nucleotide sequence ID" value="NZ_BAAAVH010000027.1"/>
</dbReference>
<sequence length="291" mass="31688">MPMLLIKGSFHVSATAKPDGDTVAFIPDYVGEWKLVEGGRPLRPKADGHINVRLEAIDTLETHYPGANDHDESQPPTYARAAADELLTWLGFRDIVRHDDQTVSVTPDRVPGYILTQGGDSKGRCVALVGRGTPPGPSGYEINVDEELLAKTANHHLLEKGLAYATFYTGFPSDLRRSLIDLVHQVQAAAPPANGLWAVDATVNGAKVTCMDSITKDVVILPKLFRRLKDYLDLGSNALDGFPAFLAGANDVFKIHGTGKEIRGLHHILEITDGQTLRLVHPAEDLVFTEE</sequence>
<organism evidence="1 2">
    <name type="scientific">Kitasatospora aburaviensis</name>
    <dbReference type="NCBI Taxonomy" id="67265"/>
    <lineage>
        <taxon>Bacteria</taxon>
        <taxon>Bacillati</taxon>
        <taxon>Actinomycetota</taxon>
        <taxon>Actinomycetes</taxon>
        <taxon>Kitasatosporales</taxon>
        <taxon>Streptomycetaceae</taxon>
        <taxon>Kitasatospora</taxon>
    </lineage>
</organism>
<protein>
    <submittedName>
        <fullName evidence="1">Nuclease</fullName>
    </submittedName>
</protein>
<dbReference type="EMBL" id="JBHSOD010000021">
    <property type="protein sequence ID" value="MFC5886878.1"/>
    <property type="molecule type" value="Genomic_DNA"/>
</dbReference>
<evidence type="ECO:0000313" key="1">
    <source>
        <dbReference type="EMBL" id="MFC5886878.1"/>
    </source>
</evidence>
<name>A0ABW1EXV4_9ACTN</name>
<dbReference type="Proteomes" id="UP001596067">
    <property type="component" value="Unassembled WGS sequence"/>
</dbReference>